<evidence type="ECO:0000313" key="2">
    <source>
        <dbReference type="Proteomes" id="UP000294662"/>
    </source>
</evidence>
<proteinExistence type="predicted"/>
<comment type="caution">
    <text evidence="1">The sequence shown here is derived from an EMBL/GenBank/DDBJ whole genome shotgun (WGS) entry which is preliminary data.</text>
</comment>
<organism evidence="1 2">
    <name type="scientific">Antarcticimicrobium sediminis</name>
    <dbReference type="NCBI Taxonomy" id="2546227"/>
    <lineage>
        <taxon>Bacteria</taxon>
        <taxon>Pseudomonadati</taxon>
        <taxon>Pseudomonadota</taxon>
        <taxon>Alphaproteobacteria</taxon>
        <taxon>Rhodobacterales</taxon>
        <taxon>Paracoccaceae</taxon>
        <taxon>Antarcticimicrobium</taxon>
    </lineage>
</organism>
<name>A0A4R5EM65_9RHOB</name>
<dbReference type="Proteomes" id="UP000294662">
    <property type="component" value="Unassembled WGS sequence"/>
</dbReference>
<dbReference type="EMBL" id="SMFP01000012">
    <property type="protein sequence ID" value="TDE35597.1"/>
    <property type="molecule type" value="Genomic_DNA"/>
</dbReference>
<protein>
    <submittedName>
        <fullName evidence="1">Uncharacterized protein</fullName>
    </submittedName>
</protein>
<evidence type="ECO:0000313" key="1">
    <source>
        <dbReference type="EMBL" id="TDE35597.1"/>
    </source>
</evidence>
<keyword evidence="2" id="KW-1185">Reference proteome</keyword>
<sequence length="295" mass="31067">MSQFDDGSFFSATLAPVDGPGPALVCGERSPQGVSAAVTGNTEPDITPAGAFRVYVSDRAIGAPGAHLQTRDDVLLVAGDSGFRLHGLRWNEMFSTWEVDLPANDPAFAAIAGQERFELRSDRGSDMVSALGFDAALEQLAGYCATMFTSVGLPWPQQQAAAVAGAMRRAAEADIRRGCNGPARWSAAAMKPAQIDGDGAEDIVLDWREVSCSTGKARPFCGAAMCSADLYLSALYPGRRQPEKMLAQGVRIQPLDNGKDAVALGSALATCQQAGTGGGCETLWYWAGTGLMRLR</sequence>
<gene>
    <name evidence="1" type="ORF">E1B25_16715</name>
</gene>
<dbReference type="AlphaFoldDB" id="A0A4R5EM65"/>
<reference evidence="1 2" key="1">
    <citation type="submission" date="2019-03" db="EMBL/GenBank/DDBJ databases">
        <authorList>
            <person name="Zhang S."/>
        </authorList>
    </citation>
    <scope>NUCLEOTIDE SEQUENCE [LARGE SCALE GENOMIC DNA]</scope>
    <source>
        <strain evidence="1 2">S4J41</strain>
    </source>
</reference>
<accession>A0A4R5EM65</accession>